<dbReference type="NCBIfam" id="NF041121">
    <property type="entry name" value="SAV_2336_NTERM"/>
    <property type="match status" value="1"/>
</dbReference>
<protein>
    <submittedName>
        <fullName evidence="8">SAV_2336 N-terminal domain-related protein</fullName>
    </submittedName>
</protein>
<dbReference type="InterPro" id="IPR001867">
    <property type="entry name" value="OmpR/PhoB-type_DNA-bd"/>
</dbReference>
<evidence type="ECO:0000256" key="1">
    <source>
        <dbReference type="ARBA" id="ARBA00005820"/>
    </source>
</evidence>
<dbReference type="InterPro" id="IPR011009">
    <property type="entry name" value="Kinase-like_dom_sf"/>
</dbReference>
<dbReference type="Pfam" id="PF00069">
    <property type="entry name" value="Pkinase"/>
    <property type="match status" value="1"/>
</dbReference>
<evidence type="ECO:0000259" key="7">
    <source>
        <dbReference type="PROSITE" id="PS50011"/>
    </source>
</evidence>
<feature type="compositionally biased region" description="Basic and acidic residues" evidence="6">
    <location>
        <begin position="1"/>
        <end position="11"/>
    </location>
</feature>
<feature type="region of interest" description="Disordered" evidence="6">
    <location>
        <begin position="50"/>
        <end position="97"/>
    </location>
</feature>
<dbReference type="PANTHER" id="PTHR35807">
    <property type="entry name" value="TRANSCRIPTIONAL REGULATOR REDD-RELATED"/>
    <property type="match status" value="1"/>
</dbReference>
<dbReference type="Pfam" id="PF03704">
    <property type="entry name" value="BTAD"/>
    <property type="match status" value="1"/>
</dbReference>
<dbReference type="InterPro" id="IPR023214">
    <property type="entry name" value="HAD_sf"/>
</dbReference>
<dbReference type="SUPFAM" id="SSF56784">
    <property type="entry name" value="HAD-like"/>
    <property type="match status" value="1"/>
</dbReference>
<keyword evidence="4" id="KW-0238">DNA-binding</keyword>
<reference evidence="8" key="1">
    <citation type="submission" date="2024-07" db="EMBL/GenBank/DDBJ databases">
        <authorList>
            <person name="Yu S.T."/>
        </authorList>
    </citation>
    <scope>NUCLEOTIDE SEQUENCE</scope>
    <source>
        <strain evidence="8">R21</strain>
    </source>
</reference>
<dbReference type="Gene3D" id="1.10.10.10">
    <property type="entry name" value="Winged helix-like DNA-binding domain superfamily/Winged helix DNA-binding domain"/>
    <property type="match status" value="1"/>
</dbReference>
<feature type="domain" description="Protein kinase" evidence="7">
    <location>
        <begin position="536"/>
        <end position="815"/>
    </location>
</feature>
<accession>A0AB39PCI1</accession>
<comment type="similarity">
    <text evidence="1">Belongs to the AfsR/DnrI/RedD regulatory family.</text>
</comment>
<dbReference type="InterPro" id="IPR016032">
    <property type="entry name" value="Sig_transdc_resp-reg_C-effctor"/>
</dbReference>
<dbReference type="SMART" id="SM00862">
    <property type="entry name" value="Trans_reg_C"/>
    <property type="match status" value="1"/>
</dbReference>
<dbReference type="Gene3D" id="1.25.40.10">
    <property type="entry name" value="Tetratricopeptide repeat domain"/>
    <property type="match status" value="1"/>
</dbReference>
<dbReference type="InterPro" id="IPR036388">
    <property type="entry name" value="WH-like_DNA-bd_sf"/>
</dbReference>
<dbReference type="GO" id="GO:0004672">
    <property type="term" value="F:protein kinase activity"/>
    <property type="evidence" value="ECO:0007669"/>
    <property type="project" value="InterPro"/>
</dbReference>
<evidence type="ECO:0000256" key="3">
    <source>
        <dbReference type="ARBA" id="ARBA00023015"/>
    </source>
</evidence>
<dbReference type="SMART" id="SM01043">
    <property type="entry name" value="BTAD"/>
    <property type="match status" value="1"/>
</dbReference>
<feature type="region of interest" description="Disordered" evidence="6">
    <location>
        <begin position="1329"/>
        <end position="1357"/>
    </location>
</feature>
<feature type="region of interest" description="Disordered" evidence="6">
    <location>
        <begin position="1183"/>
        <end position="1214"/>
    </location>
</feature>
<dbReference type="Gene3D" id="3.30.200.20">
    <property type="entry name" value="Phosphorylase Kinase, domain 1"/>
    <property type="match status" value="1"/>
</dbReference>
<keyword evidence="5" id="KW-0804">Transcription</keyword>
<dbReference type="SUPFAM" id="SSF48452">
    <property type="entry name" value="TPR-like"/>
    <property type="match status" value="1"/>
</dbReference>
<evidence type="ECO:0000256" key="4">
    <source>
        <dbReference type="ARBA" id="ARBA00023125"/>
    </source>
</evidence>
<feature type="region of interest" description="Disordered" evidence="6">
    <location>
        <begin position="1"/>
        <end position="33"/>
    </location>
</feature>
<dbReference type="PROSITE" id="PS50011">
    <property type="entry name" value="PROTEIN_KINASE_DOM"/>
    <property type="match status" value="1"/>
</dbReference>
<dbReference type="GO" id="GO:0006355">
    <property type="term" value="P:regulation of DNA-templated transcription"/>
    <property type="evidence" value="ECO:0007669"/>
    <property type="project" value="InterPro"/>
</dbReference>
<dbReference type="Gene3D" id="1.10.510.10">
    <property type="entry name" value="Transferase(Phosphotransferase) domain 1"/>
    <property type="match status" value="1"/>
</dbReference>
<dbReference type="InterPro" id="IPR047738">
    <property type="entry name" value="SAV_2336-like_N"/>
</dbReference>
<evidence type="ECO:0000256" key="5">
    <source>
        <dbReference type="ARBA" id="ARBA00023163"/>
    </source>
</evidence>
<dbReference type="InterPro" id="IPR051677">
    <property type="entry name" value="AfsR-DnrI-RedD_regulator"/>
</dbReference>
<dbReference type="InterPro" id="IPR036412">
    <property type="entry name" value="HAD-like_sf"/>
</dbReference>
<evidence type="ECO:0000256" key="6">
    <source>
        <dbReference type="SAM" id="MobiDB-lite"/>
    </source>
</evidence>
<name>A0AB39PCI1_9ACTN</name>
<evidence type="ECO:0000313" key="8">
    <source>
        <dbReference type="EMBL" id="XDQ28770.1"/>
    </source>
</evidence>
<dbReference type="SUPFAM" id="SSF56112">
    <property type="entry name" value="Protein kinase-like (PK-like)"/>
    <property type="match status" value="1"/>
</dbReference>
<dbReference type="EMBL" id="CP163435">
    <property type="protein sequence ID" value="XDQ28770.1"/>
    <property type="molecule type" value="Genomic_DNA"/>
</dbReference>
<evidence type="ECO:0000256" key="2">
    <source>
        <dbReference type="ARBA" id="ARBA00023012"/>
    </source>
</evidence>
<dbReference type="CDD" id="cd15831">
    <property type="entry name" value="BTAD"/>
    <property type="match status" value="1"/>
</dbReference>
<keyword evidence="3" id="KW-0805">Transcription regulation</keyword>
<dbReference type="GO" id="GO:0003677">
    <property type="term" value="F:DNA binding"/>
    <property type="evidence" value="ECO:0007669"/>
    <property type="project" value="UniProtKB-KW"/>
</dbReference>
<dbReference type="SUPFAM" id="SSF46894">
    <property type="entry name" value="C-terminal effector domain of the bipartite response regulators"/>
    <property type="match status" value="1"/>
</dbReference>
<dbReference type="Gene3D" id="3.40.50.1000">
    <property type="entry name" value="HAD superfamily/HAD-like"/>
    <property type="match status" value="1"/>
</dbReference>
<dbReference type="GO" id="GO:0005524">
    <property type="term" value="F:ATP binding"/>
    <property type="evidence" value="ECO:0007669"/>
    <property type="project" value="InterPro"/>
</dbReference>
<dbReference type="RefSeq" id="WP_369237136.1">
    <property type="nucleotide sequence ID" value="NZ_CP163435.1"/>
</dbReference>
<sequence>MSSDPGRRPEAEGGAGIDELASLLERAGGGERPTSVELAELLWLAAQMAPAEPAPADPRPAVPAPPPPPAVQDPAPPDPPLPPAAPPASPPQHFDERVPLRLPGAADADAPLTPYTTLLAPAPPMLSHPLGLQRTLRPLKRRVPAPVGQELDEEATAHRIAGLGAAPQWWLPVLRPATERWLTLHLVHDTGPTMPVWRPLVRELHTTLAQSGVFRTVELHRLDADGRVRRPGSQESYAPGRTLTLLISDCMGPQWRGGAAGARWYRTLRRWATRMPVAVVQPLPERLWRTSALPAEPAQLAAPWPAAPNATYTVDSYLTEGLPSDVLPLPVLEPAAPWLANWSSLVAGAGRLPGSVGLLGPTPPPAPLDEQGRGDVERLSPEELVLRFRSLASPEAFRLAGHLAVGRPELPVMRLVQAAIERRPQPQHLAEVILSGLLTNTGTGTAPDSYAFRPGVRPLLLRTLPRSAHGRTSELVARVGALIDARAGVAAGEFPVLAPGGDTPAAEGEPFATVRQESVLRLGGHGNSEGLILGRYRLVRRLGQGAPTVWRALDMRLGRSVAVYEYSHSAERNQERLLERLRLLSGLSHPNVVAIHDFGVDGGVPYLVTEFVEGLTVAELTAEGGFQLPFTLLAPLAQQVASGLRTAHEHGVAHGRLTPNSLLVQPDGTVKITHFTAGAVEEPAEDMDLGAFGHLLMNLAGGRSPGDLPGVPDDFRRPFVDAVRDLQSTATFTQRHGRNLLLSPAFDEVLDAITADRIRYRLLGPVRISRGDLPVDIASPRAQALLCMLLLRQGRTVTYEELTAGMWGPHRQHLLEGPGQLLSTYASALRRALGPGVLAMTADGYALHAPPQTIDVHRCEERITQVKSRRDNGDPAGARDAAQYALDLWYGEPLDGVPGTAAETVRTRLRFLRLTLCVTRAELDLELGNFEQAATDLTALLQEHPKREDFRRLHILALNGQGRIAEAIESYETYEGHQEQQHSEPNPAMSELHRELLAAPEHGRATVVAEFTEPGNHRAAHTVLGRTLTWLLSLSDLASNAYEMLARDNGYVVITEPDASVLPILNVVLRELPGALMELEDPPKIRVTFWHTAHFAGPGAPTRQPDLEAALADSTADIVVVLSPALHEELLTSGADPISAFQPVHRSSPTGPTLAWHCSLNVPATASEPEQRDLVRGPFTTRDLRAIPTPRPGRSAVVHTQPDGPLTLLTPDRPLGTRPLRTSITYYEVDLTTHQSSHRVSLPSSLSGSFAASVELSWYVDDPVAFVRGETSDVSGRLLDHLVRTAGRLTRRHPLRRAGAAQLAVRDGLHKWPVPGLSVACSVVLTPEEGPAHAVPEPPPSRTAKRTPSGADRTAPDPTAVLDAAEMVLLGFDGPLTRLHRGQDPGRVTRDLLALFVERRHPDDALAGERLLSPSNPKYPVTDTSDPLDLLRAVAHHRLGTDLRQELDRIELAAVATARPTAHSDALIDALGALGPQAAVVSDVSAGAITAYLTAHGLTASVAGGVHGRSDDLTLLMPDPDCLLRALGWLETSSPEDALLITSSLAEVAAAKMIGLPVLGYAPTERIKGRLTHAGCRQIVTSLLPVLEAVRAD</sequence>
<proteinExistence type="inferred from homology"/>
<dbReference type="PANTHER" id="PTHR35807:SF1">
    <property type="entry name" value="TRANSCRIPTIONAL REGULATOR REDD"/>
    <property type="match status" value="1"/>
</dbReference>
<organism evidence="8">
    <name type="scientific">Streptomyces sp. R21</name>
    <dbReference type="NCBI Taxonomy" id="3238627"/>
    <lineage>
        <taxon>Bacteria</taxon>
        <taxon>Bacillati</taxon>
        <taxon>Actinomycetota</taxon>
        <taxon>Actinomycetes</taxon>
        <taxon>Kitasatosporales</taxon>
        <taxon>Streptomycetaceae</taxon>
        <taxon>Streptomyces</taxon>
    </lineage>
</organism>
<dbReference type="InterPro" id="IPR011990">
    <property type="entry name" value="TPR-like_helical_dom_sf"/>
</dbReference>
<keyword evidence="2" id="KW-0902">Two-component regulatory system</keyword>
<feature type="compositionally biased region" description="Pro residues" evidence="6">
    <location>
        <begin position="52"/>
        <end position="90"/>
    </location>
</feature>
<dbReference type="InterPro" id="IPR005158">
    <property type="entry name" value="BTAD"/>
</dbReference>
<dbReference type="GO" id="GO:0000160">
    <property type="term" value="P:phosphorelay signal transduction system"/>
    <property type="evidence" value="ECO:0007669"/>
    <property type="project" value="UniProtKB-KW"/>
</dbReference>
<gene>
    <name evidence="8" type="ORF">AB5J56_30610</name>
</gene>
<dbReference type="SMART" id="SM00220">
    <property type="entry name" value="S_TKc"/>
    <property type="match status" value="1"/>
</dbReference>
<dbReference type="InterPro" id="IPR000719">
    <property type="entry name" value="Prot_kinase_dom"/>
</dbReference>